<dbReference type="Proteomes" id="UP001302321">
    <property type="component" value="Unassembled WGS sequence"/>
</dbReference>
<comment type="caution">
    <text evidence="2">The sequence shown here is derived from an EMBL/GenBank/DDBJ whole genome shotgun (WGS) entry which is preliminary data.</text>
</comment>
<feature type="region of interest" description="Disordered" evidence="1">
    <location>
        <begin position="1"/>
        <end position="22"/>
    </location>
</feature>
<sequence>MSSGWRWIRETRPASTLPREGTAKAWGKGVCGRGSVLEEEIGIATPCLI</sequence>
<protein>
    <submittedName>
        <fullName evidence="2">Uncharacterized protein</fullName>
    </submittedName>
</protein>
<evidence type="ECO:0000256" key="1">
    <source>
        <dbReference type="SAM" id="MobiDB-lite"/>
    </source>
</evidence>
<dbReference type="AlphaFoldDB" id="A0AAN6W9E2"/>
<reference evidence="2" key="2">
    <citation type="submission" date="2023-05" db="EMBL/GenBank/DDBJ databases">
        <authorList>
            <consortium name="Lawrence Berkeley National Laboratory"/>
            <person name="Steindorff A."/>
            <person name="Hensen N."/>
            <person name="Bonometti L."/>
            <person name="Westerberg I."/>
            <person name="Brannstrom I.O."/>
            <person name="Guillou S."/>
            <person name="Cros-Aarteil S."/>
            <person name="Calhoun S."/>
            <person name="Haridas S."/>
            <person name="Kuo A."/>
            <person name="Mondo S."/>
            <person name="Pangilinan J."/>
            <person name="Riley R."/>
            <person name="Labutti K."/>
            <person name="Andreopoulos B."/>
            <person name="Lipzen A."/>
            <person name="Chen C."/>
            <person name="Yanf M."/>
            <person name="Daum C."/>
            <person name="Ng V."/>
            <person name="Clum A."/>
            <person name="Ohm R."/>
            <person name="Martin F."/>
            <person name="Silar P."/>
            <person name="Natvig D."/>
            <person name="Lalanne C."/>
            <person name="Gautier V."/>
            <person name="Ament-Velasquez S.L."/>
            <person name="Kruys A."/>
            <person name="Hutchinson M.I."/>
            <person name="Powell A.J."/>
            <person name="Barry K."/>
            <person name="Miller A.N."/>
            <person name="Grigoriev I.V."/>
            <person name="Debuchy R."/>
            <person name="Gladieux P."/>
            <person name="Thoren M.H."/>
            <person name="Johannesson H."/>
        </authorList>
    </citation>
    <scope>NUCLEOTIDE SEQUENCE</scope>
    <source>
        <strain evidence="2">CBS 892.96</strain>
    </source>
</reference>
<keyword evidence="3" id="KW-1185">Reference proteome</keyword>
<evidence type="ECO:0000313" key="3">
    <source>
        <dbReference type="Proteomes" id="UP001302321"/>
    </source>
</evidence>
<reference evidence="2" key="1">
    <citation type="journal article" date="2023" name="Mol. Phylogenet. Evol.">
        <title>Genome-scale phylogeny and comparative genomics of the fungal order Sordariales.</title>
        <authorList>
            <person name="Hensen N."/>
            <person name="Bonometti L."/>
            <person name="Westerberg I."/>
            <person name="Brannstrom I.O."/>
            <person name="Guillou S."/>
            <person name="Cros-Aarteil S."/>
            <person name="Calhoun S."/>
            <person name="Haridas S."/>
            <person name="Kuo A."/>
            <person name="Mondo S."/>
            <person name="Pangilinan J."/>
            <person name="Riley R."/>
            <person name="LaButti K."/>
            <person name="Andreopoulos B."/>
            <person name="Lipzen A."/>
            <person name="Chen C."/>
            <person name="Yan M."/>
            <person name="Daum C."/>
            <person name="Ng V."/>
            <person name="Clum A."/>
            <person name="Steindorff A."/>
            <person name="Ohm R.A."/>
            <person name="Martin F."/>
            <person name="Silar P."/>
            <person name="Natvig D.O."/>
            <person name="Lalanne C."/>
            <person name="Gautier V."/>
            <person name="Ament-Velasquez S.L."/>
            <person name="Kruys A."/>
            <person name="Hutchinson M.I."/>
            <person name="Powell A.J."/>
            <person name="Barry K."/>
            <person name="Miller A.N."/>
            <person name="Grigoriev I.V."/>
            <person name="Debuchy R."/>
            <person name="Gladieux P."/>
            <person name="Hiltunen Thoren M."/>
            <person name="Johannesson H."/>
        </authorList>
    </citation>
    <scope>NUCLEOTIDE SEQUENCE</scope>
    <source>
        <strain evidence="2">CBS 892.96</strain>
    </source>
</reference>
<evidence type="ECO:0000313" key="2">
    <source>
        <dbReference type="EMBL" id="KAK4177829.1"/>
    </source>
</evidence>
<proteinExistence type="predicted"/>
<accession>A0AAN6W9E2</accession>
<name>A0AAN6W9E2_9PEZI</name>
<dbReference type="EMBL" id="MU866154">
    <property type="protein sequence ID" value="KAK4177829.1"/>
    <property type="molecule type" value="Genomic_DNA"/>
</dbReference>
<gene>
    <name evidence="2" type="ORF">QBC36DRAFT_184133</name>
</gene>
<organism evidence="2 3">
    <name type="scientific">Triangularia setosa</name>
    <dbReference type="NCBI Taxonomy" id="2587417"/>
    <lineage>
        <taxon>Eukaryota</taxon>
        <taxon>Fungi</taxon>
        <taxon>Dikarya</taxon>
        <taxon>Ascomycota</taxon>
        <taxon>Pezizomycotina</taxon>
        <taxon>Sordariomycetes</taxon>
        <taxon>Sordariomycetidae</taxon>
        <taxon>Sordariales</taxon>
        <taxon>Podosporaceae</taxon>
        <taxon>Triangularia</taxon>
    </lineage>
</organism>